<feature type="compositionally biased region" description="Polar residues" evidence="8">
    <location>
        <begin position="295"/>
        <end position="310"/>
    </location>
</feature>
<dbReference type="InterPro" id="IPR013087">
    <property type="entry name" value="Znf_C2H2_type"/>
</dbReference>
<keyword evidence="6" id="KW-0804">Transcription</keyword>
<keyword evidence="2" id="KW-0479">Metal-binding</keyword>
<comment type="subcellular location">
    <subcellularLocation>
        <location evidence="1">Nucleus</location>
    </subcellularLocation>
</comment>
<keyword evidence="4" id="KW-0862">Zinc</keyword>
<protein>
    <submittedName>
        <fullName evidence="10">C2H2 and C2HC zinc finger</fullName>
    </submittedName>
</protein>
<evidence type="ECO:0000256" key="3">
    <source>
        <dbReference type="ARBA" id="ARBA00022771"/>
    </source>
</evidence>
<feature type="domain" description="C2H2-type" evidence="9">
    <location>
        <begin position="198"/>
        <end position="224"/>
    </location>
</feature>
<feature type="domain" description="C2H2-type" evidence="9">
    <location>
        <begin position="167"/>
        <end position="194"/>
    </location>
</feature>
<dbReference type="PANTHER" id="PTHR46179:SF13">
    <property type="entry name" value="C2H2-TYPE DOMAIN-CONTAINING PROTEIN"/>
    <property type="match status" value="1"/>
</dbReference>
<feature type="region of interest" description="Disordered" evidence="8">
    <location>
        <begin position="259"/>
        <end position="278"/>
    </location>
</feature>
<evidence type="ECO:0000256" key="2">
    <source>
        <dbReference type="ARBA" id="ARBA00022723"/>
    </source>
</evidence>
<evidence type="ECO:0000259" key="9">
    <source>
        <dbReference type="SMART" id="SM00355"/>
    </source>
</evidence>
<keyword evidence="7" id="KW-0539">Nucleus</keyword>
<name>S3D9T6_GLAL2</name>
<dbReference type="Proteomes" id="UP000016922">
    <property type="component" value="Unassembled WGS sequence"/>
</dbReference>
<dbReference type="GO" id="GO:0005634">
    <property type="term" value="C:nucleus"/>
    <property type="evidence" value="ECO:0007669"/>
    <property type="project" value="UniProtKB-SubCell"/>
</dbReference>
<dbReference type="EMBL" id="KE145357">
    <property type="protein sequence ID" value="EPE33879.1"/>
    <property type="molecule type" value="Genomic_DNA"/>
</dbReference>
<feature type="domain" description="C2H2-type" evidence="9">
    <location>
        <begin position="231"/>
        <end position="259"/>
    </location>
</feature>
<evidence type="ECO:0000313" key="10">
    <source>
        <dbReference type="EMBL" id="EPE33879.1"/>
    </source>
</evidence>
<evidence type="ECO:0000256" key="4">
    <source>
        <dbReference type="ARBA" id="ARBA00022833"/>
    </source>
</evidence>
<dbReference type="GeneID" id="19465945"/>
<dbReference type="eggNOG" id="ENOG502SWDU">
    <property type="taxonomic scope" value="Eukaryota"/>
</dbReference>
<evidence type="ECO:0000256" key="5">
    <source>
        <dbReference type="ARBA" id="ARBA00023015"/>
    </source>
</evidence>
<dbReference type="InterPro" id="IPR051061">
    <property type="entry name" value="Zinc_finger_trans_reg"/>
</dbReference>
<dbReference type="AlphaFoldDB" id="S3D9T6"/>
<feature type="region of interest" description="Disordered" evidence="8">
    <location>
        <begin position="292"/>
        <end position="311"/>
    </location>
</feature>
<dbReference type="OrthoDB" id="5305647at2759"/>
<dbReference type="HOGENOM" id="CLU_794650_0_0_1"/>
<keyword evidence="11" id="KW-1185">Reference proteome</keyword>
<proteinExistence type="predicted"/>
<sequence>MANELLEPASIGISEPRPLPQGNVPDYEAEYVDTRVPSPSTQSALPRDDRTIIQNSYLIASWRDCRSGPYYILISNGRKPKAGPVGPTPPNMSALWLLPQAQSDPWSIRQMAFNQTTSIVDGFFEQEPLGLAAMFGGTAEDPLLSWVSEPLETWEATSKEPTNFTPQACEHLGCNETQKFTCRSALKRHMENKHLRRHKCTIENCNSKGFGNAGDLKRHQSTVHKQNSRKHICPHAACKRHRHGFVRKDNLSEHLRRVHRSQADNNAVYPNEQGDREVDDDYDEDLELRDEGCLSSVSTERPPNSQTSPDKSLLMAKLQELEDLEAKIEKTRAHVQGDIVALKRVLAIF</sequence>
<reference evidence="10 11" key="1">
    <citation type="journal article" date="2013" name="BMC Genomics">
        <title>Genomics-driven discovery of the pneumocandin biosynthetic gene cluster in the fungus Glarea lozoyensis.</title>
        <authorList>
            <person name="Chen L."/>
            <person name="Yue Q."/>
            <person name="Zhang X."/>
            <person name="Xiang M."/>
            <person name="Wang C."/>
            <person name="Li S."/>
            <person name="Che Y."/>
            <person name="Ortiz-Lopez F.J."/>
            <person name="Bills G.F."/>
            <person name="Liu X."/>
            <person name="An Z."/>
        </authorList>
    </citation>
    <scope>NUCLEOTIDE SEQUENCE [LARGE SCALE GENOMIC DNA]</scope>
    <source>
        <strain evidence="11">ATCC 20868 / MF5171</strain>
    </source>
</reference>
<evidence type="ECO:0000256" key="1">
    <source>
        <dbReference type="ARBA" id="ARBA00004123"/>
    </source>
</evidence>
<dbReference type="SMART" id="SM00355">
    <property type="entry name" value="ZnF_C2H2"/>
    <property type="match status" value="3"/>
</dbReference>
<dbReference type="Gene3D" id="3.30.160.60">
    <property type="entry name" value="Classic Zinc Finger"/>
    <property type="match status" value="1"/>
</dbReference>
<evidence type="ECO:0000256" key="6">
    <source>
        <dbReference type="ARBA" id="ARBA00023163"/>
    </source>
</evidence>
<evidence type="ECO:0000256" key="7">
    <source>
        <dbReference type="ARBA" id="ARBA00023242"/>
    </source>
</evidence>
<gene>
    <name evidence="10" type="ORF">GLAREA_06892</name>
</gene>
<evidence type="ECO:0000256" key="8">
    <source>
        <dbReference type="SAM" id="MobiDB-lite"/>
    </source>
</evidence>
<keyword evidence="5" id="KW-0805">Transcription regulation</keyword>
<dbReference type="GO" id="GO:0006357">
    <property type="term" value="P:regulation of transcription by RNA polymerase II"/>
    <property type="evidence" value="ECO:0007669"/>
    <property type="project" value="TreeGrafter"/>
</dbReference>
<dbReference type="RefSeq" id="XP_008079031.1">
    <property type="nucleotide sequence ID" value="XM_008080840.1"/>
</dbReference>
<dbReference type="InterPro" id="IPR059095">
    <property type="entry name" value="Znf_C2H2_17_2nd"/>
</dbReference>
<dbReference type="Pfam" id="PF26176">
    <property type="entry name" value="zf_C2H2_17_2"/>
    <property type="match status" value="1"/>
</dbReference>
<dbReference type="PANTHER" id="PTHR46179">
    <property type="entry name" value="ZINC FINGER PROTEIN"/>
    <property type="match status" value="1"/>
</dbReference>
<dbReference type="KEGG" id="glz:GLAREA_06892"/>
<dbReference type="GO" id="GO:0008270">
    <property type="term" value="F:zinc ion binding"/>
    <property type="evidence" value="ECO:0007669"/>
    <property type="project" value="UniProtKB-KW"/>
</dbReference>
<feature type="region of interest" description="Disordered" evidence="8">
    <location>
        <begin position="1"/>
        <end position="27"/>
    </location>
</feature>
<evidence type="ECO:0000313" key="11">
    <source>
        <dbReference type="Proteomes" id="UP000016922"/>
    </source>
</evidence>
<accession>S3D9T6</accession>
<keyword evidence="3" id="KW-0863">Zinc-finger</keyword>
<organism evidence="10 11">
    <name type="scientific">Glarea lozoyensis (strain ATCC 20868 / MF5171)</name>
    <dbReference type="NCBI Taxonomy" id="1116229"/>
    <lineage>
        <taxon>Eukaryota</taxon>
        <taxon>Fungi</taxon>
        <taxon>Dikarya</taxon>
        <taxon>Ascomycota</taxon>
        <taxon>Pezizomycotina</taxon>
        <taxon>Leotiomycetes</taxon>
        <taxon>Helotiales</taxon>
        <taxon>Helotiaceae</taxon>
        <taxon>Glarea</taxon>
    </lineage>
</organism>